<dbReference type="GO" id="GO:0009279">
    <property type="term" value="C:cell outer membrane"/>
    <property type="evidence" value="ECO:0007669"/>
    <property type="project" value="UniProtKB-SubCell"/>
</dbReference>
<keyword evidence="8" id="KW-0175">Coiled coil</keyword>
<dbReference type="PANTHER" id="PTHR30026:SF20">
    <property type="entry name" value="OUTER MEMBRANE PROTEIN TOLC"/>
    <property type="match status" value="1"/>
</dbReference>
<dbReference type="AlphaFoldDB" id="A0AAJ1MHV6"/>
<keyword evidence="4" id="KW-1134">Transmembrane beta strand</keyword>
<dbReference type="GO" id="GO:0015288">
    <property type="term" value="F:porin activity"/>
    <property type="evidence" value="ECO:0007669"/>
    <property type="project" value="TreeGrafter"/>
</dbReference>
<evidence type="ECO:0000256" key="7">
    <source>
        <dbReference type="ARBA" id="ARBA00023237"/>
    </source>
</evidence>
<organism evidence="10 11">
    <name type="scientific">Candidatus Thalassospirochaeta sargassi</name>
    <dbReference type="NCBI Taxonomy" id="3119039"/>
    <lineage>
        <taxon>Bacteria</taxon>
        <taxon>Pseudomonadati</taxon>
        <taxon>Spirochaetota</taxon>
        <taxon>Spirochaetia</taxon>
        <taxon>Spirochaetales</taxon>
        <taxon>Spirochaetaceae</taxon>
        <taxon>Candidatus Thalassospirochaeta</taxon>
    </lineage>
</organism>
<evidence type="ECO:0000256" key="9">
    <source>
        <dbReference type="SAM" id="SignalP"/>
    </source>
</evidence>
<comment type="subcellular location">
    <subcellularLocation>
        <location evidence="1">Cell outer membrane</location>
    </subcellularLocation>
</comment>
<proteinExistence type="inferred from homology"/>
<reference evidence="10 11" key="1">
    <citation type="submission" date="2022-12" db="EMBL/GenBank/DDBJ databases">
        <title>Metagenome assembled genome from gulf of manar.</title>
        <authorList>
            <person name="Kohli P."/>
            <person name="Pk S."/>
            <person name="Venkata Ramana C."/>
            <person name="Sasikala C."/>
        </authorList>
    </citation>
    <scope>NUCLEOTIDE SEQUENCE [LARGE SCALE GENOMIC DNA]</scope>
    <source>
        <strain evidence="10">JB008</strain>
    </source>
</reference>
<feature type="chain" id="PRO_5042586088" evidence="9">
    <location>
        <begin position="24"/>
        <end position="433"/>
    </location>
</feature>
<dbReference type="EMBL" id="JAQQAL010000008">
    <property type="protein sequence ID" value="MDC7225663.1"/>
    <property type="molecule type" value="Genomic_DNA"/>
</dbReference>
<evidence type="ECO:0000313" key="11">
    <source>
        <dbReference type="Proteomes" id="UP001221217"/>
    </source>
</evidence>
<comment type="caution">
    <text evidence="10">The sequence shown here is derived from an EMBL/GenBank/DDBJ whole genome shotgun (WGS) entry which is preliminary data.</text>
</comment>
<evidence type="ECO:0000256" key="2">
    <source>
        <dbReference type="ARBA" id="ARBA00007613"/>
    </source>
</evidence>
<dbReference type="GO" id="GO:0015562">
    <property type="term" value="F:efflux transmembrane transporter activity"/>
    <property type="evidence" value="ECO:0007669"/>
    <property type="project" value="InterPro"/>
</dbReference>
<feature type="coiled-coil region" evidence="8">
    <location>
        <begin position="316"/>
        <end position="354"/>
    </location>
</feature>
<keyword evidence="5" id="KW-0812">Transmembrane</keyword>
<keyword evidence="9" id="KW-0732">Signal</keyword>
<evidence type="ECO:0000313" key="10">
    <source>
        <dbReference type="EMBL" id="MDC7225663.1"/>
    </source>
</evidence>
<evidence type="ECO:0000256" key="3">
    <source>
        <dbReference type="ARBA" id="ARBA00022448"/>
    </source>
</evidence>
<keyword evidence="7" id="KW-0998">Cell outer membrane</keyword>
<evidence type="ECO:0000256" key="5">
    <source>
        <dbReference type="ARBA" id="ARBA00022692"/>
    </source>
</evidence>
<evidence type="ECO:0000256" key="8">
    <source>
        <dbReference type="SAM" id="Coils"/>
    </source>
</evidence>
<protein>
    <submittedName>
        <fullName evidence="10">TolC family protein</fullName>
    </submittedName>
</protein>
<name>A0AAJ1MHV6_9SPIO</name>
<dbReference type="InterPro" id="IPR003423">
    <property type="entry name" value="OMP_efflux"/>
</dbReference>
<feature type="signal peptide" evidence="9">
    <location>
        <begin position="1"/>
        <end position="23"/>
    </location>
</feature>
<keyword evidence="3" id="KW-0813">Transport</keyword>
<comment type="similarity">
    <text evidence="2">Belongs to the outer membrane factor (OMF) (TC 1.B.17) family.</text>
</comment>
<evidence type="ECO:0000256" key="4">
    <source>
        <dbReference type="ARBA" id="ARBA00022452"/>
    </source>
</evidence>
<dbReference type="PANTHER" id="PTHR30026">
    <property type="entry name" value="OUTER MEMBRANE PROTEIN TOLC"/>
    <property type="match status" value="1"/>
</dbReference>
<dbReference type="Gene3D" id="1.20.1600.10">
    <property type="entry name" value="Outer membrane efflux proteins (OEP)"/>
    <property type="match status" value="1"/>
</dbReference>
<accession>A0AAJ1MHV6</accession>
<evidence type="ECO:0000256" key="1">
    <source>
        <dbReference type="ARBA" id="ARBA00004442"/>
    </source>
</evidence>
<dbReference type="Pfam" id="PF02321">
    <property type="entry name" value="OEP"/>
    <property type="match status" value="2"/>
</dbReference>
<dbReference type="Proteomes" id="UP001221217">
    <property type="component" value="Unassembled WGS sequence"/>
</dbReference>
<dbReference type="SUPFAM" id="SSF56954">
    <property type="entry name" value="Outer membrane efflux proteins (OEP)"/>
    <property type="match status" value="1"/>
</dbReference>
<dbReference type="InterPro" id="IPR051906">
    <property type="entry name" value="TolC-like"/>
</dbReference>
<sequence length="433" mass="48145">MKRFIKTGLLAAIICSAATLNTAAEALILDIETCIEMALENNPDFLISNISLRTAQRDNNTVWNNFLPTASLSGYHGGSSAIISDTADFSWSTYGKLSMSLSLNAEVFKTIESIRLAYENEQISYETAKRELVSTVEEEFYYLITSKSSLEITKASLELAQKNYEQTLSNYNHGMASELSVLQAEINAANLKPTYKQSLSNHESRLRNFLIVLGMDPEQEIELEGELNTKIVEFDAEQLIPELSNRLDLQTIEKNIEILSNSRTLTALSNKSPTLTASGSWQVEALPSYADILSLSLTLSIPIDDFIPGSSTSVSLAEIDDQIQQYELRLGKAMNEARIEIINLIEQLETAADNMDISALNITLAEKTYEMSQQSFARGVVERLDVEDAQQAYLSAKHQYLSSQYDYLTGLISLRDALGLSTLDELYSKGEIE</sequence>
<keyword evidence="6" id="KW-0472">Membrane</keyword>
<dbReference type="GO" id="GO:1990281">
    <property type="term" value="C:efflux pump complex"/>
    <property type="evidence" value="ECO:0007669"/>
    <property type="project" value="TreeGrafter"/>
</dbReference>
<gene>
    <name evidence="10" type="ORF">PQJ61_02735</name>
</gene>
<evidence type="ECO:0000256" key="6">
    <source>
        <dbReference type="ARBA" id="ARBA00023136"/>
    </source>
</evidence>